<dbReference type="EMBL" id="CABFNS010000931">
    <property type="protein sequence ID" value="VUC36608.1"/>
    <property type="molecule type" value="Genomic_DNA"/>
</dbReference>
<dbReference type="InterPro" id="IPR029058">
    <property type="entry name" value="AB_hydrolase_fold"/>
</dbReference>
<name>A0ABY6V306_BIOOC</name>
<evidence type="ECO:0000313" key="2">
    <source>
        <dbReference type="EMBL" id="VUC36608.1"/>
    </source>
</evidence>
<dbReference type="Gene3D" id="3.40.50.1820">
    <property type="entry name" value="alpha/beta hydrolase"/>
    <property type="match status" value="1"/>
</dbReference>
<accession>A0ABY6V306</accession>
<reference evidence="2 3" key="1">
    <citation type="submission" date="2019-06" db="EMBL/GenBank/DDBJ databases">
        <authorList>
            <person name="Broberg M."/>
        </authorList>
    </citation>
    <scope>NUCLEOTIDE SEQUENCE [LARGE SCALE GENOMIC DNA]</scope>
</reference>
<evidence type="ECO:0000259" key="1">
    <source>
        <dbReference type="Pfam" id="PF00561"/>
    </source>
</evidence>
<protein>
    <recommendedName>
        <fullName evidence="1">AB hydrolase-1 domain-containing protein</fullName>
    </recommendedName>
</protein>
<dbReference type="PANTHER" id="PTHR43798:SF33">
    <property type="entry name" value="HYDROLASE, PUTATIVE (AFU_ORTHOLOGUE AFUA_2G14860)-RELATED"/>
    <property type="match status" value="1"/>
</dbReference>
<keyword evidence="3" id="KW-1185">Reference proteome</keyword>
<sequence length="336" mass="37447">MNLSKLIKKTLKVSRGHTYTYYTSPAQGAKPTLALFHGWPDSALLWAGLVNDYLVPNGYGVVAFDCLGSGETSRPTDPKEYAWSKMAGDVVEILDAESLTQVISLGHDWGSGLCQRFYNYHPSRVSGLVMINVAYMPPTGQFDLDEANKAMKAVFGYGLLEYWNFYTAEDAAEIMDKNLDSVYSVAHGDPMSWLQNWCTPGGMRDFISNSRTQPVLPYATEEHRKDFENRFSAEKGGFASSLCWYKATKDGIQSEEEKLIPDEAKVVNVPAFFWGGEDDQVCRPVTLQGSIAAGLLPDVKSVVRPGGHWALLERPTEIGEDLISWLQETYKFSHNL</sequence>
<dbReference type="InterPro" id="IPR050266">
    <property type="entry name" value="AB_hydrolase_sf"/>
</dbReference>
<proteinExistence type="predicted"/>
<evidence type="ECO:0000313" key="3">
    <source>
        <dbReference type="Proteomes" id="UP000766486"/>
    </source>
</evidence>
<dbReference type="PANTHER" id="PTHR43798">
    <property type="entry name" value="MONOACYLGLYCEROL LIPASE"/>
    <property type="match status" value="1"/>
</dbReference>
<dbReference type="Pfam" id="PF00561">
    <property type="entry name" value="Abhydrolase_1"/>
    <property type="match status" value="1"/>
</dbReference>
<feature type="domain" description="AB hydrolase-1" evidence="1">
    <location>
        <begin position="31"/>
        <end position="315"/>
    </location>
</feature>
<dbReference type="SUPFAM" id="SSF53474">
    <property type="entry name" value="alpha/beta-Hydrolases"/>
    <property type="match status" value="1"/>
</dbReference>
<comment type="caution">
    <text evidence="2">The sequence shown here is derived from an EMBL/GenBank/DDBJ whole genome shotgun (WGS) entry which is preliminary data.</text>
</comment>
<organism evidence="2 3">
    <name type="scientific">Bionectria ochroleuca</name>
    <name type="common">Gliocladium roseum</name>
    <dbReference type="NCBI Taxonomy" id="29856"/>
    <lineage>
        <taxon>Eukaryota</taxon>
        <taxon>Fungi</taxon>
        <taxon>Dikarya</taxon>
        <taxon>Ascomycota</taxon>
        <taxon>Pezizomycotina</taxon>
        <taxon>Sordariomycetes</taxon>
        <taxon>Hypocreomycetidae</taxon>
        <taxon>Hypocreales</taxon>
        <taxon>Bionectriaceae</taxon>
        <taxon>Clonostachys</taxon>
    </lineage>
</organism>
<dbReference type="Proteomes" id="UP000766486">
    <property type="component" value="Unassembled WGS sequence"/>
</dbReference>
<gene>
    <name evidence="2" type="ORF">CLO192961_LOCUS449190</name>
</gene>
<dbReference type="InterPro" id="IPR000073">
    <property type="entry name" value="AB_hydrolase_1"/>
</dbReference>
<dbReference type="PRINTS" id="PR00412">
    <property type="entry name" value="EPOXHYDRLASE"/>
</dbReference>
<dbReference type="InterPro" id="IPR000639">
    <property type="entry name" value="Epox_hydrolase-like"/>
</dbReference>